<feature type="compositionally biased region" description="Low complexity" evidence="1">
    <location>
        <begin position="139"/>
        <end position="155"/>
    </location>
</feature>
<accession>A0A834YLA0</accession>
<dbReference type="AlphaFoldDB" id="A0A834YLA0"/>
<comment type="caution">
    <text evidence="2">The sequence shown here is derived from an EMBL/GenBank/DDBJ whole genome shotgun (WGS) entry which is preliminary data.</text>
</comment>
<dbReference type="PANTHER" id="PTHR37708">
    <property type="entry name" value="HOMEOBOX HOX-B3-LIKE PROTEIN"/>
    <property type="match status" value="1"/>
</dbReference>
<proteinExistence type="predicted"/>
<gene>
    <name evidence="2" type="ORF">HHK36_024632</name>
</gene>
<dbReference type="OMA" id="RRSCANM"/>
<evidence type="ECO:0000256" key="1">
    <source>
        <dbReference type="SAM" id="MobiDB-lite"/>
    </source>
</evidence>
<protein>
    <submittedName>
        <fullName evidence="2">Uncharacterized protein</fullName>
    </submittedName>
</protein>
<organism evidence="2 3">
    <name type="scientific">Tetracentron sinense</name>
    <name type="common">Spur-leaf</name>
    <dbReference type="NCBI Taxonomy" id="13715"/>
    <lineage>
        <taxon>Eukaryota</taxon>
        <taxon>Viridiplantae</taxon>
        <taxon>Streptophyta</taxon>
        <taxon>Embryophyta</taxon>
        <taxon>Tracheophyta</taxon>
        <taxon>Spermatophyta</taxon>
        <taxon>Magnoliopsida</taxon>
        <taxon>Trochodendrales</taxon>
        <taxon>Trochodendraceae</taxon>
        <taxon>Tetracentron</taxon>
    </lineage>
</organism>
<dbReference type="OrthoDB" id="755797at2759"/>
<reference evidence="2 3" key="1">
    <citation type="submission" date="2020-04" db="EMBL/GenBank/DDBJ databases">
        <title>Plant Genome Project.</title>
        <authorList>
            <person name="Zhang R.-G."/>
        </authorList>
    </citation>
    <scope>NUCLEOTIDE SEQUENCE [LARGE SCALE GENOMIC DNA]</scope>
    <source>
        <strain evidence="2">YNK0</strain>
        <tissue evidence="2">Leaf</tissue>
    </source>
</reference>
<evidence type="ECO:0000313" key="3">
    <source>
        <dbReference type="Proteomes" id="UP000655225"/>
    </source>
</evidence>
<keyword evidence="3" id="KW-1185">Reference proteome</keyword>
<feature type="region of interest" description="Disordered" evidence="1">
    <location>
        <begin position="130"/>
        <end position="164"/>
    </location>
</feature>
<dbReference type="Proteomes" id="UP000655225">
    <property type="component" value="Unassembled WGS sequence"/>
</dbReference>
<dbReference type="PANTHER" id="PTHR37708:SF2">
    <property type="entry name" value="HOMEOBOX HOX-B3-LIKE PROTEIN"/>
    <property type="match status" value="1"/>
</dbReference>
<name>A0A834YLA0_TETSI</name>
<evidence type="ECO:0000313" key="2">
    <source>
        <dbReference type="EMBL" id="KAF8390110.1"/>
    </source>
</evidence>
<dbReference type="EMBL" id="JABCRI010000018">
    <property type="protein sequence ID" value="KAF8390110.1"/>
    <property type="molecule type" value="Genomic_DNA"/>
</dbReference>
<sequence length="211" mass="22864">MAQINGTLRQTLQHHTLESVLTAIDSKPLILPRNSSSLRANLLQSNTTSLTIKRGPRYQIYAELRESKLRMKNKKQQLHEPGSTMMPPNKRVTFQGQVPVSGSNRTSVVARSVLDFSVALRKENRRLGSMLEMAPPPSKASKGGLVSKLGGSKSANGGEKRGGGVMVRKSCASFEELKGLSSAAASAINGENKGGRTSRAINKTVLSYRQY</sequence>